<evidence type="ECO:0000313" key="2">
    <source>
        <dbReference type="Proteomes" id="UP000698242"/>
    </source>
</evidence>
<dbReference type="InterPro" id="IPR019056">
    <property type="entry name" value="Phage_TAC_6"/>
</dbReference>
<dbReference type="AlphaFoldDB" id="A0A921NVG2"/>
<reference evidence="1" key="1">
    <citation type="submission" date="2013-03" db="EMBL/GenBank/DDBJ databases">
        <title>Genome Sequence of the Profundibacterium mesophilum strain KAUST100406-0324T from Red Sea, a novel genus in the family Rhodobacteraceae.</title>
        <authorList>
            <person name="Essack M."/>
            <person name="Alam I."/>
            <person name="Lafi F."/>
            <person name="Alawi W."/>
            <person name="Kamanu F."/>
            <person name="Al-Suwailem A."/>
            <person name="Lee O.O."/>
            <person name="Xu Y."/>
            <person name="Bajic V."/>
            <person name="Qian P.-Y."/>
            <person name="Archer J."/>
        </authorList>
    </citation>
    <scope>NUCLEOTIDE SEQUENCE</scope>
    <source>
        <strain evidence="1">KAUST100406-0324</strain>
    </source>
</reference>
<accession>A0A921NVG2</accession>
<name>A0A921NVG2_9RHOB</name>
<gene>
    <name evidence="1" type="ORF">PMES_00205</name>
</gene>
<dbReference type="Pfam" id="PF09550">
    <property type="entry name" value="Phage_TAC_6"/>
    <property type="match status" value="1"/>
</dbReference>
<proteinExistence type="predicted"/>
<dbReference type="Proteomes" id="UP000698242">
    <property type="component" value="Unassembled WGS sequence"/>
</dbReference>
<comment type="caution">
    <text evidence="1">The sequence shown here is derived from an EMBL/GenBank/DDBJ whole genome shotgun (WGS) entry which is preliminary data.</text>
</comment>
<evidence type="ECO:0000313" key="1">
    <source>
        <dbReference type="EMBL" id="KAF0677419.1"/>
    </source>
</evidence>
<protein>
    <submittedName>
        <fullName evidence="1">Conserved hypothetical phage protein domain containing protein</fullName>
    </submittedName>
</protein>
<organism evidence="1 2">
    <name type="scientific">Profundibacterium mesophilum KAUST100406-0324</name>
    <dbReference type="NCBI Taxonomy" id="1037889"/>
    <lineage>
        <taxon>Bacteria</taxon>
        <taxon>Pseudomonadati</taxon>
        <taxon>Pseudomonadota</taxon>
        <taxon>Alphaproteobacteria</taxon>
        <taxon>Rhodobacterales</taxon>
        <taxon>Roseobacteraceae</taxon>
        <taxon>Profundibacterium</taxon>
    </lineage>
</organism>
<keyword evidence="2" id="KW-1185">Reference proteome</keyword>
<dbReference type="EMBL" id="APKE01000003">
    <property type="protein sequence ID" value="KAF0677419.1"/>
    <property type="molecule type" value="Genomic_DNA"/>
</dbReference>
<sequence length="68" mass="7363">MDWNGLMRAAIAERGISPALFWSLSPAELSMMLGRTKSLPMGRAGLASLLEAFPDATPETTPEKDIDE</sequence>
<dbReference type="OrthoDB" id="7582980at2"/>
<dbReference type="RefSeq" id="WP_159963676.1">
    <property type="nucleotide sequence ID" value="NZ_APKE01000003.1"/>
</dbReference>